<sequence>MMRCTLCDATALSFNRAHHHQLRIAYVLSVWTFLCIKKVVRGCCKGLVEIYEDTLIDDGSGLKVVEHMFVLFVHRSIPEFLRDQATTRPSIA</sequence>
<proteinExistence type="predicted"/>
<evidence type="ECO:0000313" key="1">
    <source>
        <dbReference type="EMBL" id="KAF2641133.1"/>
    </source>
</evidence>
<name>A0A6A6S390_9PLEO</name>
<accession>A0A6A6S390</accession>
<dbReference type="EMBL" id="MU006783">
    <property type="protein sequence ID" value="KAF2641133.1"/>
    <property type="molecule type" value="Genomic_DNA"/>
</dbReference>
<protein>
    <submittedName>
        <fullName evidence="1">Uncharacterized protein</fullName>
    </submittedName>
</protein>
<dbReference type="AlphaFoldDB" id="A0A6A6S390"/>
<keyword evidence="2" id="KW-1185">Reference proteome</keyword>
<evidence type="ECO:0000313" key="2">
    <source>
        <dbReference type="Proteomes" id="UP000799753"/>
    </source>
</evidence>
<dbReference type="Proteomes" id="UP000799753">
    <property type="component" value="Unassembled WGS sequence"/>
</dbReference>
<reference evidence="1" key="1">
    <citation type="journal article" date="2020" name="Stud. Mycol.">
        <title>101 Dothideomycetes genomes: a test case for predicting lifestyles and emergence of pathogens.</title>
        <authorList>
            <person name="Haridas S."/>
            <person name="Albert R."/>
            <person name="Binder M."/>
            <person name="Bloem J."/>
            <person name="Labutti K."/>
            <person name="Salamov A."/>
            <person name="Andreopoulos B."/>
            <person name="Baker S."/>
            <person name="Barry K."/>
            <person name="Bills G."/>
            <person name="Bluhm B."/>
            <person name="Cannon C."/>
            <person name="Castanera R."/>
            <person name="Culley D."/>
            <person name="Daum C."/>
            <person name="Ezra D."/>
            <person name="Gonzalez J."/>
            <person name="Henrissat B."/>
            <person name="Kuo A."/>
            <person name="Liang C."/>
            <person name="Lipzen A."/>
            <person name="Lutzoni F."/>
            <person name="Magnuson J."/>
            <person name="Mondo S."/>
            <person name="Nolan M."/>
            <person name="Ohm R."/>
            <person name="Pangilinan J."/>
            <person name="Park H.-J."/>
            <person name="Ramirez L."/>
            <person name="Alfaro M."/>
            <person name="Sun H."/>
            <person name="Tritt A."/>
            <person name="Yoshinaga Y."/>
            <person name="Zwiers L.-H."/>
            <person name="Turgeon B."/>
            <person name="Goodwin S."/>
            <person name="Spatafora J."/>
            <person name="Crous P."/>
            <person name="Grigoriev I."/>
        </authorList>
    </citation>
    <scope>NUCLEOTIDE SEQUENCE</scope>
    <source>
        <strain evidence="1">CBS 473.64</strain>
    </source>
</reference>
<organism evidence="1 2">
    <name type="scientific">Massarina eburnea CBS 473.64</name>
    <dbReference type="NCBI Taxonomy" id="1395130"/>
    <lineage>
        <taxon>Eukaryota</taxon>
        <taxon>Fungi</taxon>
        <taxon>Dikarya</taxon>
        <taxon>Ascomycota</taxon>
        <taxon>Pezizomycotina</taxon>
        <taxon>Dothideomycetes</taxon>
        <taxon>Pleosporomycetidae</taxon>
        <taxon>Pleosporales</taxon>
        <taxon>Massarineae</taxon>
        <taxon>Massarinaceae</taxon>
        <taxon>Massarina</taxon>
    </lineage>
</organism>
<gene>
    <name evidence="1" type="ORF">P280DRAFT_303635</name>
</gene>